<feature type="compositionally biased region" description="Polar residues" evidence="4">
    <location>
        <begin position="1"/>
        <end position="19"/>
    </location>
</feature>
<feature type="region of interest" description="Disordered" evidence="4">
    <location>
        <begin position="294"/>
        <end position="348"/>
    </location>
</feature>
<comment type="similarity">
    <text evidence="2">Belongs to the ESS2 family.</text>
</comment>
<keyword evidence="6" id="KW-1185">Reference proteome</keyword>
<dbReference type="EMBL" id="KN833692">
    <property type="protein sequence ID" value="KIK28439.1"/>
    <property type="molecule type" value="Genomic_DNA"/>
</dbReference>
<proteinExistence type="inferred from homology"/>
<keyword evidence="3" id="KW-0539">Nucleus</keyword>
<dbReference type="PANTHER" id="PTHR12940:SF0">
    <property type="entry name" value="SPLICING FACTOR ESS-2 HOMOLOG"/>
    <property type="match status" value="1"/>
</dbReference>
<organism evidence="5 6">
    <name type="scientific">Pisolithus microcarpus 441</name>
    <dbReference type="NCBI Taxonomy" id="765257"/>
    <lineage>
        <taxon>Eukaryota</taxon>
        <taxon>Fungi</taxon>
        <taxon>Dikarya</taxon>
        <taxon>Basidiomycota</taxon>
        <taxon>Agaricomycotina</taxon>
        <taxon>Agaricomycetes</taxon>
        <taxon>Agaricomycetidae</taxon>
        <taxon>Boletales</taxon>
        <taxon>Sclerodermatineae</taxon>
        <taxon>Pisolithaceae</taxon>
        <taxon>Pisolithus</taxon>
    </lineage>
</organism>
<reference evidence="6" key="2">
    <citation type="submission" date="2015-01" db="EMBL/GenBank/DDBJ databases">
        <title>Evolutionary Origins and Diversification of the Mycorrhizal Mutualists.</title>
        <authorList>
            <consortium name="DOE Joint Genome Institute"/>
            <consortium name="Mycorrhizal Genomics Consortium"/>
            <person name="Kohler A."/>
            <person name="Kuo A."/>
            <person name="Nagy L.G."/>
            <person name="Floudas D."/>
            <person name="Copeland A."/>
            <person name="Barry K.W."/>
            <person name="Cichocki N."/>
            <person name="Veneault-Fourrey C."/>
            <person name="LaButti K."/>
            <person name="Lindquist E.A."/>
            <person name="Lipzen A."/>
            <person name="Lundell T."/>
            <person name="Morin E."/>
            <person name="Murat C."/>
            <person name="Riley R."/>
            <person name="Ohm R."/>
            <person name="Sun H."/>
            <person name="Tunlid A."/>
            <person name="Henrissat B."/>
            <person name="Grigoriev I.V."/>
            <person name="Hibbett D.S."/>
            <person name="Martin F."/>
        </authorList>
    </citation>
    <scope>NUCLEOTIDE SEQUENCE [LARGE SCALE GENOMIC DNA]</scope>
    <source>
        <strain evidence="6">441</strain>
    </source>
</reference>
<accession>A0A0C9ZQQ9</accession>
<feature type="compositionally biased region" description="Pro residues" evidence="4">
    <location>
        <begin position="94"/>
        <end position="106"/>
    </location>
</feature>
<feature type="compositionally biased region" description="Polar residues" evidence="4">
    <location>
        <begin position="80"/>
        <end position="90"/>
    </location>
</feature>
<dbReference type="PANTHER" id="PTHR12940">
    <property type="entry name" value="ES-2 PROTEIN - RELATED"/>
    <property type="match status" value="1"/>
</dbReference>
<evidence type="ECO:0000256" key="3">
    <source>
        <dbReference type="ARBA" id="ARBA00023242"/>
    </source>
</evidence>
<evidence type="ECO:0000313" key="6">
    <source>
        <dbReference type="Proteomes" id="UP000054018"/>
    </source>
</evidence>
<feature type="region of interest" description="Disordered" evidence="4">
    <location>
        <begin position="1"/>
        <end position="20"/>
    </location>
</feature>
<evidence type="ECO:0000256" key="2">
    <source>
        <dbReference type="ARBA" id="ARBA00009072"/>
    </source>
</evidence>
<protein>
    <recommendedName>
        <fullName evidence="7">Protein DGCR14</fullName>
    </recommendedName>
</protein>
<evidence type="ECO:0008006" key="7">
    <source>
        <dbReference type="Google" id="ProtNLM"/>
    </source>
</evidence>
<feature type="region of interest" description="Disordered" evidence="4">
    <location>
        <begin position="80"/>
        <end position="112"/>
    </location>
</feature>
<dbReference type="GO" id="GO:0071013">
    <property type="term" value="C:catalytic step 2 spliceosome"/>
    <property type="evidence" value="ECO:0007669"/>
    <property type="project" value="TreeGrafter"/>
</dbReference>
<sequence length="512" mass="56179">MSSPEGRQLTAPPSRSLNRQKVLEEDEYTAALSHIIARDFFPSLVHLDATNDYLDALRTKDTGLINASVRRLEEISSTPIASTRYLNPSDTPYGPGPSETPIPPPHPAKRPRYDTDMSLDMFQAKYTSEDNASFTEILDDENRQRKERWGWAWEAQKRAEQQRERMLTAREKMLIEQPPAPGVREKFLIEQPKVAGLVMSGTAEEAAEREVDNADKGKESLSLTVARPQAEVVVDVLAPQKDTRAAGVDAWKFKTRNSLMFPPDADVSAYYGSASSSANAQSDVRVVKHTNTRLEEQDATDRPNNLSAPSSPTHSRIEAAISGTPYKPKTPPDSFSLVPQVPSPSSAEMEPSAMKQLMTWGTLNATPRIISQSEDSTDSTLPPNAFHISAPSNREALSHKLSASAAKSLRAKAGLRGGFTSNLGRTPLVHPGRRSTTSGTMEPPNWTPRKADAPGNLTPAAKRLLDRTTMSTAATRRADVMGKMAGWSGNGRGREADLHHVRWTPTPSTTRR</sequence>
<evidence type="ECO:0000256" key="1">
    <source>
        <dbReference type="ARBA" id="ARBA00004123"/>
    </source>
</evidence>
<name>A0A0C9ZQQ9_9AGAM</name>
<dbReference type="OrthoDB" id="19679at2759"/>
<gene>
    <name evidence="5" type="ORF">PISMIDRAFT_90813</name>
</gene>
<evidence type="ECO:0000256" key="4">
    <source>
        <dbReference type="SAM" id="MobiDB-lite"/>
    </source>
</evidence>
<dbReference type="STRING" id="765257.A0A0C9ZQQ9"/>
<reference evidence="5 6" key="1">
    <citation type="submission" date="2014-04" db="EMBL/GenBank/DDBJ databases">
        <authorList>
            <consortium name="DOE Joint Genome Institute"/>
            <person name="Kuo A."/>
            <person name="Kohler A."/>
            <person name="Costa M.D."/>
            <person name="Nagy L.G."/>
            <person name="Floudas D."/>
            <person name="Copeland A."/>
            <person name="Barry K.W."/>
            <person name="Cichocki N."/>
            <person name="Veneault-Fourrey C."/>
            <person name="LaButti K."/>
            <person name="Lindquist E.A."/>
            <person name="Lipzen A."/>
            <person name="Lundell T."/>
            <person name="Morin E."/>
            <person name="Murat C."/>
            <person name="Sun H."/>
            <person name="Tunlid A."/>
            <person name="Henrissat B."/>
            <person name="Grigoriev I.V."/>
            <person name="Hibbett D.S."/>
            <person name="Martin F."/>
            <person name="Nordberg H.P."/>
            <person name="Cantor M.N."/>
            <person name="Hua S.X."/>
        </authorList>
    </citation>
    <scope>NUCLEOTIDE SEQUENCE [LARGE SCALE GENOMIC DNA]</scope>
    <source>
        <strain evidence="5 6">441</strain>
    </source>
</reference>
<dbReference type="AlphaFoldDB" id="A0A0C9ZQQ9"/>
<dbReference type="InterPro" id="IPR019148">
    <property type="entry name" value="Nuclear_protein_DGCR14_ESS-2"/>
</dbReference>
<dbReference type="Pfam" id="PF09751">
    <property type="entry name" value="Es2"/>
    <property type="match status" value="1"/>
</dbReference>
<feature type="region of interest" description="Disordered" evidence="4">
    <location>
        <begin position="417"/>
        <end position="456"/>
    </location>
</feature>
<dbReference type="HOGENOM" id="CLU_024820_2_0_1"/>
<feature type="compositionally biased region" description="Polar residues" evidence="4">
    <location>
        <begin position="302"/>
        <end position="314"/>
    </location>
</feature>
<dbReference type="Proteomes" id="UP000054018">
    <property type="component" value="Unassembled WGS sequence"/>
</dbReference>
<comment type="subcellular location">
    <subcellularLocation>
        <location evidence="1">Nucleus</location>
    </subcellularLocation>
</comment>
<evidence type="ECO:0000313" key="5">
    <source>
        <dbReference type="EMBL" id="KIK28439.1"/>
    </source>
</evidence>